<dbReference type="AlphaFoldDB" id="A0AAW2IVX1"/>
<dbReference type="InterPro" id="IPR044780">
    <property type="entry name" value="Heh2/Src1"/>
</dbReference>
<evidence type="ECO:0000256" key="5">
    <source>
        <dbReference type="ARBA" id="ARBA00023242"/>
    </source>
</evidence>
<comment type="caution">
    <text evidence="6">The sequence shown here is derived from an EMBL/GenBank/DDBJ whole genome shotgun (WGS) entry which is preliminary data.</text>
</comment>
<dbReference type="Gene3D" id="1.10.10.1180">
    <property type="entry name" value="MAN1, winged-helix domain"/>
    <property type="match status" value="1"/>
</dbReference>
<evidence type="ECO:0000313" key="6">
    <source>
        <dbReference type="EMBL" id="KAL0286260.1"/>
    </source>
</evidence>
<accession>A0AAW2IVX1</accession>
<dbReference type="GO" id="GO:0005783">
    <property type="term" value="C:endoplasmic reticulum"/>
    <property type="evidence" value="ECO:0007669"/>
    <property type="project" value="TreeGrafter"/>
</dbReference>
<evidence type="ECO:0000256" key="3">
    <source>
        <dbReference type="ARBA" id="ARBA00022989"/>
    </source>
</evidence>
<feature type="non-terminal residue" evidence="6">
    <location>
        <position position="123"/>
    </location>
</feature>
<gene>
    <name evidence="6" type="ORF">Sangu_2741300</name>
</gene>
<keyword evidence="4" id="KW-0472">Membrane</keyword>
<organism evidence="6">
    <name type="scientific">Sesamum angustifolium</name>
    <dbReference type="NCBI Taxonomy" id="2727405"/>
    <lineage>
        <taxon>Eukaryota</taxon>
        <taxon>Viridiplantae</taxon>
        <taxon>Streptophyta</taxon>
        <taxon>Embryophyta</taxon>
        <taxon>Tracheophyta</taxon>
        <taxon>Spermatophyta</taxon>
        <taxon>Magnoliopsida</taxon>
        <taxon>eudicotyledons</taxon>
        <taxon>Gunneridae</taxon>
        <taxon>Pentapetalae</taxon>
        <taxon>asterids</taxon>
        <taxon>lamiids</taxon>
        <taxon>Lamiales</taxon>
        <taxon>Pedaliaceae</taxon>
        <taxon>Sesamum</taxon>
    </lineage>
</organism>
<name>A0AAW2IVX1_9LAMI</name>
<dbReference type="GO" id="GO:0071763">
    <property type="term" value="P:nuclear membrane organization"/>
    <property type="evidence" value="ECO:0007669"/>
    <property type="project" value="TreeGrafter"/>
</dbReference>
<dbReference type="GO" id="GO:0003682">
    <property type="term" value="F:chromatin binding"/>
    <property type="evidence" value="ECO:0007669"/>
    <property type="project" value="InterPro"/>
</dbReference>
<reference evidence="6" key="2">
    <citation type="journal article" date="2024" name="Plant">
        <title>Genomic evolution and insights into agronomic trait innovations of Sesamum species.</title>
        <authorList>
            <person name="Miao H."/>
            <person name="Wang L."/>
            <person name="Qu L."/>
            <person name="Liu H."/>
            <person name="Sun Y."/>
            <person name="Le M."/>
            <person name="Wang Q."/>
            <person name="Wei S."/>
            <person name="Zheng Y."/>
            <person name="Lin W."/>
            <person name="Duan Y."/>
            <person name="Cao H."/>
            <person name="Xiong S."/>
            <person name="Wang X."/>
            <person name="Wei L."/>
            <person name="Li C."/>
            <person name="Ma Q."/>
            <person name="Ju M."/>
            <person name="Zhao R."/>
            <person name="Li G."/>
            <person name="Mu C."/>
            <person name="Tian Q."/>
            <person name="Mei H."/>
            <person name="Zhang T."/>
            <person name="Gao T."/>
            <person name="Zhang H."/>
        </authorList>
    </citation>
    <scope>NUCLEOTIDE SEQUENCE</scope>
    <source>
        <strain evidence="6">G01</strain>
    </source>
</reference>
<evidence type="ECO:0000256" key="4">
    <source>
        <dbReference type="ARBA" id="ARBA00023136"/>
    </source>
</evidence>
<proteinExistence type="predicted"/>
<dbReference type="GO" id="GO:0034399">
    <property type="term" value="C:nuclear periphery"/>
    <property type="evidence" value="ECO:0007669"/>
    <property type="project" value="TreeGrafter"/>
</dbReference>
<evidence type="ECO:0000256" key="1">
    <source>
        <dbReference type="ARBA" id="ARBA00004540"/>
    </source>
</evidence>
<protein>
    <submittedName>
        <fullName evidence="6">Uncharacterized protein</fullName>
    </submittedName>
</protein>
<dbReference type="InterPro" id="IPR041885">
    <property type="entry name" value="MAN1_winged_helix_dom"/>
</dbReference>
<sequence>MFTFNSCSCELYGAAANITGIILDLLELLRWLEHPRRYLNFAYGLHQSDVCDILEEKPLVSRSEGEGETWVVAPWLRDYLLSPKERKDPFLWRKVEKLVQEDSRIDQYPKLVKGESKVVWEWQ</sequence>
<reference evidence="6" key="1">
    <citation type="submission" date="2020-06" db="EMBL/GenBank/DDBJ databases">
        <authorList>
            <person name="Li T."/>
            <person name="Hu X."/>
            <person name="Zhang T."/>
            <person name="Song X."/>
            <person name="Zhang H."/>
            <person name="Dai N."/>
            <person name="Sheng W."/>
            <person name="Hou X."/>
            <person name="Wei L."/>
        </authorList>
    </citation>
    <scope>NUCLEOTIDE SEQUENCE</scope>
    <source>
        <strain evidence="6">G01</strain>
        <tissue evidence="6">Leaf</tissue>
    </source>
</reference>
<dbReference type="PANTHER" id="PTHR47808">
    <property type="entry name" value="INNER NUCLEAR MEMBRANE PROTEIN HEH2-RELATED"/>
    <property type="match status" value="1"/>
</dbReference>
<keyword evidence="2" id="KW-0812">Transmembrane</keyword>
<comment type="subcellular location">
    <subcellularLocation>
        <location evidence="1">Nucleus inner membrane</location>
    </subcellularLocation>
</comment>
<dbReference type="PANTHER" id="PTHR47808:SF2">
    <property type="entry name" value="LEM DOMAIN-CONTAINING PROTEIN 2"/>
    <property type="match status" value="1"/>
</dbReference>
<evidence type="ECO:0000256" key="2">
    <source>
        <dbReference type="ARBA" id="ARBA00022692"/>
    </source>
</evidence>
<dbReference type="EMBL" id="JACGWK010001547">
    <property type="protein sequence ID" value="KAL0286260.1"/>
    <property type="molecule type" value="Genomic_DNA"/>
</dbReference>
<keyword evidence="3" id="KW-1133">Transmembrane helix</keyword>
<dbReference type="GO" id="GO:0005637">
    <property type="term" value="C:nuclear inner membrane"/>
    <property type="evidence" value="ECO:0007669"/>
    <property type="project" value="UniProtKB-SubCell"/>
</dbReference>
<keyword evidence="5" id="KW-0539">Nucleus</keyword>